<evidence type="ECO:0000313" key="2">
    <source>
        <dbReference type="EMBL" id="PSJ57801.1"/>
    </source>
</evidence>
<accession>A0A2P7S5V0</accession>
<dbReference type="InterPro" id="IPR009956">
    <property type="entry name" value="Post-segregation_anti-tox_CcdA"/>
</dbReference>
<keyword evidence="1" id="KW-1277">Toxin-antitoxin system</keyword>
<dbReference type="OrthoDB" id="7191115at2"/>
<protein>
    <submittedName>
        <fullName evidence="2">Post-segregation antitoxin CcdA</fullName>
    </submittedName>
</protein>
<sequence length="80" mass="9252">MRPGDRSIQRKSTNLSLDARLVAEAKNLDINISRVAEESIARAVGEEKARLWRIENRRSIEAWNDYVERSGRPLATNRQF</sequence>
<dbReference type="AlphaFoldDB" id="A0A2P7S5V0"/>
<comment type="caution">
    <text evidence="2">The sequence shown here is derived from an EMBL/GenBank/DDBJ whole genome shotgun (WGS) entry which is preliminary data.</text>
</comment>
<reference evidence="2 3" key="1">
    <citation type="submission" date="2018-03" db="EMBL/GenBank/DDBJ databases">
        <title>The draft genome of Mesorhizobium sp. 6GN-30.</title>
        <authorList>
            <person name="Liu L."/>
            <person name="Li L."/>
            <person name="Wang T."/>
            <person name="Zhang X."/>
            <person name="Liang L."/>
        </authorList>
    </citation>
    <scope>NUCLEOTIDE SEQUENCE [LARGE SCALE GENOMIC DNA]</scope>
    <source>
        <strain evidence="2 3">6GN30</strain>
    </source>
</reference>
<dbReference type="Pfam" id="PF07362">
    <property type="entry name" value="CcdA"/>
    <property type="match status" value="1"/>
</dbReference>
<evidence type="ECO:0000313" key="3">
    <source>
        <dbReference type="Proteomes" id="UP000241229"/>
    </source>
</evidence>
<dbReference type="RefSeq" id="WP_106773479.1">
    <property type="nucleotide sequence ID" value="NZ_PXYK01000016.1"/>
</dbReference>
<dbReference type="Proteomes" id="UP000241229">
    <property type="component" value="Unassembled WGS sequence"/>
</dbReference>
<evidence type="ECO:0000256" key="1">
    <source>
        <dbReference type="ARBA" id="ARBA00022649"/>
    </source>
</evidence>
<dbReference type="EMBL" id="PXYK01000016">
    <property type="protein sequence ID" value="PSJ57801.1"/>
    <property type="molecule type" value="Genomic_DNA"/>
</dbReference>
<proteinExistence type="predicted"/>
<organism evidence="2 3">
    <name type="scientific">Kumtagia ephedrae</name>
    <dbReference type="NCBI Taxonomy" id="2116701"/>
    <lineage>
        <taxon>Bacteria</taxon>
        <taxon>Pseudomonadati</taxon>
        <taxon>Pseudomonadota</taxon>
        <taxon>Alphaproteobacteria</taxon>
        <taxon>Hyphomicrobiales</taxon>
        <taxon>Phyllobacteriaceae</taxon>
        <taxon>Kumtagia</taxon>
    </lineage>
</organism>
<gene>
    <name evidence="2" type="ORF">C7I84_16875</name>
</gene>
<name>A0A2P7S5V0_9HYPH</name>
<keyword evidence="3" id="KW-1185">Reference proteome</keyword>